<evidence type="ECO:0000313" key="3">
    <source>
        <dbReference type="Proteomes" id="UP000320085"/>
    </source>
</evidence>
<feature type="transmembrane region" description="Helical" evidence="1">
    <location>
        <begin position="35"/>
        <end position="56"/>
    </location>
</feature>
<name>A0A543PPY0_9MICO</name>
<proteinExistence type="predicted"/>
<accession>A0A543PPY0</accession>
<organism evidence="2 3">
    <name type="scientific">Humibacillus xanthopallidus</name>
    <dbReference type="NCBI Taxonomy" id="412689"/>
    <lineage>
        <taxon>Bacteria</taxon>
        <taxon>Bacillati</taxon>
        <taxon>Actinomycetota</taxon>
        <taxon>Actinomycetes</taxon>
        <taxon>Micrococcales</taxon>
        <taxon>Intrasporangiaceae</taxon>
        <taxon>Humibacillus</taxon>
    </lineage>
</organism>
<dbReference type="Proteomes" id="UP000320085">
    <property type="component" value="Unassembled WGS sequence"/>
</dbReference>
<protein>
    <submittedName>
        <fullName evidence="2">Uncharacterized protein</fullName>
    </submittedName>
</protein>
<evidence type="ECO:0000256" key="1">
    <source>
        <dbReference type="SAM" id="Phobius"/>
    </source>
</evidence>
<evidence type="ECO:0000313" key="2">
    <source>
        <dbReference type="EMBL" id="TQN46111.1"/>
    </source>
</evidence>
<dbReference type="AlphaFoldDB" id="A0A543PPY0"/>
<dbReference type="EMBL" id="VFQF01000002">
    <property type="protein sequence ID" value="TQN46111.1"/>
    <property type="molecule type" value="Genomic_DNA"/>
</dbReference>
<keyword evidence="1" id="KW-1133">Transmembrane helix</keyword>
<keyword evidence="1" id="KW-0472">Membrane</keyword>
<reference evidence="2 3" key="1">
    <citation type="submission" date="2019-06" db="EMBL/GenBank/DDBJ databases">
        <title>Sequencing the genomes of 1000 actinobacteria strains.</title>
        <authorList>
            <person name="Klenk H.-P."/>
        </authorList>
    </citation>
    <scope>NUCLEOTIDE SEQUENCE [LARGE SCALE GENOMIC DNA]</scope>
    <source>
        <strain evidence="2 3">DSM 21776</strain>
    </source>
</reference>
<sequence>MSGWCSTLCCVTDFGFSDEAPERSPRAKGRWRPTVAGAAFTVGVLALLGLLLWAWVARSHADDLAAWDDLETTFEVMDRSLTPLGHGESPPCHEETDGVITRTYPPSTGPQAAAVVGYLTQLGWTAQKGSGTQPSTSTSAPSDAAAVLAVLTKDSGGRDLTVVVSGPGLDRLVGSVAGRSPGSTIGCLGR</sequence>
<keyword evidence="1" id="KW-0812">Transmembrane</keyword>
<gene>
    <name evidence="2" type="ORF">FHX52_2817</name>
</gene>
<comment type="caution">
    <text evidence="2">The sequence shown here is derived from an EMBL/GenBank/DDBJ whole genome shotgun (WGS) entry which is preliminary data.</text>
</comment>